<organism evidence="1 2">
    <name type="scientific">Paucibacter sediminis</name>
    <dbReference type="NCBI Taxonomy" id="3019553"/>
    <lineage>
        <taxon>Bacteria</taxon>
        <taxon>Pseudomonadati</taxon>
        <taxon>Pseudomonadota</taxon>
        <taxon>Betaproteobacteria</taxon>
        <taxon>Burkholderiales</taxon>
        <taxon>Sphaerotilaceae</taxon>
        <taxon>Roseateles</taxon>
    </lineage>
</organism>
<dbReference type="Proteomes" id="UP001177769">
    <property type="component" value="Chromosome"/>
</dbReference>
<keyword evidence="2" id="KW-1185">Reference proteome</keyword>
<dbReference type="AlphaFoldDB" id="A0AA95NJN3"/>
<dbReference type="KEGG" id="pais:PFX98_00520"/>
<gene>
    <name evidence="1" type="ORF">PFX98_00520</name>
</gene>
<evidence type="ECO:0000313" key="1">
    <source>
        <dbReference type="EMBL" id="WIT12121.1"/>
    </source>
</evidence>
<dbReference type="EMBL" id="CP116346">
    <property type="protein sequence ID" value="WIT12121.1"/>
    <property type="molecule type" value="Genomic_DNA"/>
</dbReference>
<sequence>MSTPWPRASYFNDGTAAARHAMEDLELVERANWLELYRRKSDDSYWRLTAAEKYEQRFLIRIENVQGWSSFDSAPLERQLLLERRGGLGKEACITQGCSQPVVLGSAFCLEHTYERGVRK</sequence>
<dbReference type="RefSeq" id="WP_285233211.1">
    <property type="nucleotide sequence ID" value="NZ_CP116346.1"/>
</dbReference>
<protein>
    <submittedName>
        <fullName evidence="1">Uncharacterized protein</fullName>
    </submittedName>
</protein>
<evidence type="ECO:0000313" key="2">
    <source>
        <dbReference type="Proteomes" id="UP001177769"/>
    </source>
</evidence>
<name>A0AA95NJN3_9BURK</name>
<accession>A0AA95NJN3</accession>
<reference evidence="1" key="1">
    <citation type="submission" date="2023-01" db="EMBL/GenBank/DDBJ databases">
        <title>Whole genome sequence of Paucibacter sp. S2-9 isolated from pond sediment.</title>
        <authorList>
            <person name="Jung J.Y."/>
        </authorList>
    </citation>
    <scope>NUCLEOTIDE SEQUENCE</scope>
    <source>
        <strain evidence="1">S2-9</strain>
    </source>
</reference>
<proteinExistence type="predicted"/>